<accession>A0ABS7YIG8</accession>
<dbReference type="SMART" id="SM00116">
    <property type="entry name" value="CBS"/>
    <property type="match status" value="2"/>
</dbReference>
<sequence length="149" mass="16329">MHIRDICTSEAAHCTRDETVQGAARMMRRLHVGDVVVVDCLDGASVPVGILTDRDIVVSVIAPGLDPASLQVGDIMADDLLLAHVTDDVYGTIERMRQRGIRRVPVIDEQGNLAGIVSADDLLEFLAEEMGELSRISPYQQAHEKRARQ</sequence>
<dbReference type="PANTHER" id="PTHR43080:SF2">
    <property type="entry name" value="CBS DOMAIN-CONTAINING PROTEIN"/>
    <property type="match status" value="1"/>
</dbReference>
<evidence type="ECO:0000259" key="3">
    <source>
        <dbReference type="PROSITE" id="PS51371"/>
    </source>
</evidence>
<evidence type="ECO:0000256" key="2">
    <source>
        <dbReference type="PROSITE-ProRule" id="PRU00703"/>
    </source>
</evidence>
<dbReference type="RefSeq" id="WP_225240225.1">
    <property type="nucleotide sequence ID" value="NZ_JAHYBX010000011.1"/>
</dbReference>
<dbReference type="EMBL" id="JAHYBX010000011">
    <property type="protein sequence ID" value="MCA1858054.1"/>
    <property type="molecule type" value="Genomic_DNA"/>
</dbReference>
<dbReference type="Pfam" id="PF00571">
    <property type="entry name" value="CBS"/>
    <property type="match status" value="2"/>
</dbReference>
<dbReference type="Proteomes" id="UP001198602">
    <property type="component" value="Unassembled WGS sequence"/>
</dbReference>
<evidence type="ECO:0000256" key="1">
    <source>
        <dbReference type="ARBA" id="ARBA00023122"/>
    </source>
</evidence>
<protein>
    <submittedName>
        <fullName evidence="4">CBS domain-containing protein</fullName>
    </submittedName>
</protein>
<feature type="domain" description="CBS" evidence="3">
    <location>
        <begin position="7"/>
        <end position="67"/>
    </location>
</feature>
<dbReference type="PROSITE" id="PS51371">
    <property type="entry name" value="CBS"/>
    <property type="match status" value="2"/>
</dbReference>
<dbReference type="PANTHER" id="PTHR43080">
    <property type="entry name" value="CBS DOMAIN-CONTAINING PROTEIN CBSX3, MITOCHONDRIAL"/>
    <property type="match status" value="1"/>
</dbReference>
<gene>
    <name evidence="4" type="ORF">LE190_19280</name>
</gene>
<name>A0ABS7YIG8_9BURK</name>
<proteinExistence type="predicted"/>
<dbReference type="InterPro" id="IPR000644">
    <property type="entry name" value="CBS_dom"/>
</dbReference>
<feature type="domain" description="CBS" evidence="3">
    <location>
        <begin position="76"/>
        <end position="133"/>
    </location>
</feature>
<evidence type="ECO:0000313" key="4">
    <source>
        <dbReference type="EMBL" id="MCA1858054.1"/>
    </source>
</evidence>
<keyword evidence="1 2" id="KW-0129">CBS domain</keyword>
<reference evidence="4 5" key="1">
    <citation type="submission" date="2021-07" db="EMBL/GenBank/DDBJ databases">
        <title>Characterization of Violacein-producing bacteria and related species.</title>
        <authorList>
            <person name="Wilson H.S."/>
            <person name="De Leon M.E."/>
        </authorList>
    </citation>
    <scope>NUCLEOTIDE SEQUENCE [LARGE SCALE GENOMIC DNA]</scope>
    <source>
        <strain evidence="4 5">HSC-2F05</strain>
    </source>
</reference>
<keyword evidence="5" id="KW-1185">Reference proteome</keyword>
<dbReference type="CDD" id="cd17775">
    <property type="entry name" value="CBS_pair_bact_arch"/>
    <property type="match status" value="1"/>
</dbReference>
<organism evidence="4 5">
    <name type="scientific">Massilia hydrophila</name>
    <dbReference type="NCBI Taxonomy" id="3044279"/>
    <lineage>
        <taxon>Bacteria</taxon>
        <taxon>Pseudomonadati</taxon>
        <taxon>Pseudomonadota</taxon>
        <taxon>Betaproteobacteria</taxon>
        <taxon>Burkholderiales</taxon>
        <taxon>Oxalobacteraceae</taxon>
        <taxon>Telluria group</taxon>
        <taxon>Massilia</taxon>
    </lineage>
</organism>
<dbReference type="Gene3D" id="3.10.580.10">
    <property type="entry name" value="CBS-domain"/>
    <property type="match status" value="1"/>
</dbReference>
<dbReference type="SUPFAM" id="SSF54631">
    <property type="entry name" value="CBS-domain pair"/>
    <property type="match status" value="1"/>
</dbReference>
<dbReference type="InterPro" id="IPR046342">
    <property type="entry name" value="CBS_dom_sf"/>
</dbReference>
<evidence type="ECO:0000313" key="5">
    <source>
        <dbReference type="Proteomes" id="UP001198602"/>
    </source>
</evidence>
<comment type="caution">
    <text evidence="4">The sequence shown here is derived from an EMBL/GenBank/DDBJ whole genome shotgun (WGS) entry which is preliminary data.</text>
</comment>
<dbReference type="InterPro" id="IPR051257">
    <property type="entry name" value="Diverse_CBS-Domain"/>
</dbReference>